<organism evidence="1 2">
    <name type="scientific">Portunus trituberculatus</name>
    <name type="common">Swimming crab</name>
    <name type="synonym">Neptunus trituberculatus</name>
    <dbReference type="NCBI Taxonomy" id="210409"/>
    <lineage>
        <taxon>Eukaryota</taxon>
        <taxon>Metazoa</taxon>
        <taxon>Ecdysozoa</taxon>
        <taxon>Arthropoda</taxon>
        <taxon>Crustacea</taxon>
        <taxon>Multicrustacea</taxon>
        <taxon>Malacostraca</taxon>
        <taxon>Eumalacostraca</taxon>
        <taxon>Eucarida</taxon>
        <taxon>Decapoda</taxon>
        <taxon>Pleocyemata</taxon>
        <taxon>Brachyura</taxon>
        <taxon>Eubrachyura</taxon>
        <taxon>Portunoidea</taxon>
        <taxon>Portunidae</taxon>
        <taxon>Portuninae</taxon>
        <taxon>Portunus</taxon>
    </lineage>
</organism>
<evidence type="ECO:0000313" key="1">
    <source>
        <dbReference type="EMBL" id="MPC61090.1"/>
    </source>
</evidence>
<gene>
    <name evidence="1" type="ORF">E2C01_055154</name>
</gene>
<dbReference type="Proteomes" id="UP000324222">
    <property type="component" value="Unassembled WGS sequence"/>
</dbReference>
<sequence>MADDILSSAEENVVAASVSQAASPISEGCGVTKYQRGSLLHPRQARPVHAVDVTVDGGAVIGAEMGGGLPGPIQVVGRCPWVKRRGVGTALSHLSMRSAGRDPKPLDACSECILQVCGRGPAVLFWTSPTSRGAQVTPEGVGEGLR</sequence>
<accession>A0A5B7GLL0</accession>
<keyword evidence="2" id="KW-1185">Reference proteome</keyword>
<proteinExistence type="predicted"/>
<evidence type="ECO:0000313" key="2">
    <source>
        <dbReference type="Proteomes" id="UP000324222"/>
    </source>
</evidence>
<protein>
    <submittedName>
        <fullName evidence="1">Uncharacterized protein</fullName>
    </submittedName>
</protein>
<dbReference type="AlphaFoldDB" id="A0A5B7GLL0"/>
<reference evidence="1 2" key="1">
    <citation type="submission" date="2019-05" db="EMBL/GenBank/DDBJ databases">
        <title>Another draft genome of Portunus trituberculatus and its Hox gene families provides insights of decapod evolution.</title>
        <authorList>
            <person name="Jeong J.-H."/>
            <person name="Song I."/>
            <person name="Kim S."/>
            <person name="Choi T."/>
            <person name="Kim D."/>
            <person name="Ryu S."/>
            <person name="Kim W."/>
        </authorList>
    </citation>
    <scope>NUCLEOTIDE SEQUENCE [LARGE SCALE GENOMIC DNA]</scope>
    <source>
        <tissue evidence="1">Muscle</tissue>
    </source>
</reference>
<name>A0A5B7GLL0_PORTR</name>
<dbReference type="EMBL" id="VSRR010018204">
    <property type="protein sequence ID" value="MPC61090.1"/>
    <property type="molecule type" value="Genomic_DNA"/>
</dbReference>
<comment type="caution">
    <text evidence="1">The sequence shown here is derived from an EMBL/GenBank/DDBJ whole genome shotgun (WGS) entry which is preliminary data.</text>
</comment>